<accession>A0A096BFL2</accession>
<dbReference type="EMBL" id="AZTB01000072">
    <property type="protein sequence ID" value="KGG79637.1"/>
    <property type="molecule type" value="Genomic_DNA"/>
</dbReference>
<dbReference type="RefSeq" id="WP_035164709.1">
    <property type="nucleotide sequence ID" value="NZ_AZTB01000072.1"/>
</dbReference>
<dbReference type="STRING" id="1156417.Y919_10910"/>
<reference evidence="1 2" key="1">
    <citation type="submission" date="2013-12" db="EMBL/GenBank/DDBJ databases">
        <title>Draft genome sequence of Caloranaerobacter sp. H53214.</title>
        <authorList>
            <person name="Jiang L.J."/>
            <person name="Shao Z.Z."/>
            <person name="Long M.N."/>
        </authorList>
    </citation>
    <scope>NUCLEOTIDE SEQUENCE [LARGE SCALE GENOMIC DNA]</scope>
    <source>
        <strain evidence="1 2">H53214</strain>
    </source>
</reference>
<dbReference type="Proteomes" id="UP000029622">
    <property type="component" value="Unassembled WGS sequence"/>
</dbReference>
<proteinExistence type="predicted"/>
<name>A0A096BFL2_9FIRM</name>
<evidence type="ECO:0000313" key="1">
    <source>
        <dbReference type="EMBL" id="KGG79637.1"/>
    </source>
</evidence>
<evidence type="ECO:0000313" key="2">
    <source>
        <dbReference type="Proteomes" id="UP000029622"/>
    </source>
</evidence>
<organism evidence="1 2">
    <name type="scientific">Caloranaerobacter azorensis H53214</name>
    <dbReference type="NCBI Taxonomy" id="1156417"/>
    <lineage>
        <taxon>Bacteria</taxon>
        <taxon>Bacillati</taxon>
        <taxon>Bacillota</taxon>
        <taxon>Tissierellia</taxon>
        <taxon>Tissierellales</taxon>
        <taxon>Thermohalobacteraceae</taxon>
        <taxon>Caloranaerobacter</taxon>
    </lineage>
</organism>
<comment type="caution">
    <text evidence="1">The sequence shown here is derived from an EMBL/GenBank/DDBJ whole genome shotgun (WGS) entry which is preliminary data.</text>
</comment>
<gene>
    <name evidence="1" type="ORF">Y919_10910</name>
</gene>
<sequence>MIDVNNIRIDFIKQVGDLSNKKIEKLQKDLKDKFSAIDKLQYGGYIFINELKNLFLIVTNNQVTLEIRGVNVTYDKSFLYDILKKVFDILLLDEETEVLLSIVGLIKSVSSTFNKSLKFIENHSIDNIDSIYGVGYKFFMKEGKYIGELKIEPLVRDDKYFYIQYIMSSNRREYPVREILDDVEILLNKLKEDIYKDIVSKIIE</sequence>
<dbReference type="AlphaFoldDB" id="A0A096BFL2"/>
<protein>
    <submittedName>
        <fullName evidence="1">Uncharacterized protein</fullName>
    </submittedName>
</protein>